<evidence type="ECO:0000313" key="12">
    <source>
        <dbReference type="Proteomes" id="UP000830055"/>
    </source>
</evidence>
<keyword evidence="5 9" id="KW-0479">Metal-binding</keyword>
<gene>
    <name evidence="11" type="primary">apeB</name>
    <name evidence="11" type="ORF">DPPLL_16540</name>
</gene>
<keyword evidence="6 9" id="KW-0378">Hydrolase</keyword>
<evidence type="ECO:0000256" key="2">
    <source>
        <dbReference type="ARBA" id="ARBA00008290"/>
    </source>
</evidence>
<name>A0ABM7W8S8_9BACT</name>
<dbReference type="InterPro" id="IPR023358">
    <property type="entry name" value="Peptidase_M18_dom2"/>
</dbReference>
<dbReference type="NCBIfam" id="NF002759">
    <property type="entry name" value="PRK02813.1"/>
    <property type="match status" value="1"/>
</dbReference>
<dbReference type="Gene3D" id="2.30.250.10">
    <property type="entry name" value="Aminopeptidase i, Domain 2"/>
    <property type="match status" value="1"/>
</dbReference>
<dbReference type="SUPFAM" id="SSF53187">
    <property type="entry name" value="Zn-dependent exopeptidases"/>
    <property type="match status" value="1"/>
</dbReference>
<dbReference type="PANTHER" id="PTHR28570">
    <property type="entry name" value="ASPARTYL AMINOPEPTIDASE"/>
    <property type="match status" value="1"/>
</dbReference>
<dbReference type="InterPro" id="IPR001948">
    <property type="entry name" value="Peptidase_M18"/>
</dbReference>
<protein>
    <recommendedName>
        <fullName evidence="10">M18 family aminopeptidase</fullName>
        <ecNumber evidence="10">3.4.11.-</ecNumber>
    </recommendedName>
</protein>
<accession>A0ABM7W8S8</accession>
<keyword evidence="4 9" id="KW-0645">Protease</keyword>
<evidence type="ECO:0000256" key="6">
    <source>
        <dbReference type="ARBA" id="ARBA00022801"/>
    </source>
</evidence>
<evidence type="ECO:0000256" key="7">
    <source>
        <dbReference type="ARBA" id="ARBA00022833"/>
    </source>
</evidence>
<evidence type="ECO:0000313" key="11">
    <source>
        <dbReference type="EMBL" id="BDD87289.1"/>
    </source>
</evidence>
<evidence type="ECO:0000256" key="5">
    <source>
        <dbReference type="ARBA" id="ARBA00022723"/>
    </source>
</evidence>
<evidence type="ECO:0000256" key="9">
    <source>
        <dbReference type="RuleBase" id="RU004386"/>
    </source>
</evidence>
<evidence type="ECO:0000256" key="3">
    <source>
        <dbReference type="ARBA" id="ARBA00022438"/>
    </source>
</evidence>
<dbReference type="PANTHER" id="PTHR28570:SF3">
    <property type="entry name" value="ASPARTYL AMINOPEPTIDASE"/>
    <property type="match status" value="1"/>
</dbReference>
<evidence type="ECO:0000256" key="10">
    <source>
        <dbReference type="RuleBase" id="RU004387"/>
    </source>
</evidence>
<keyword evidence="7 9" id="KW-0862">Zinc</keyword>
<evidence type="ECO:0000256" key="4">
    <source>
        <dbReference type="ARBA" id="ARBA00022670"/>
    </source>
</evidence>
<keyword evidence="3 9" id="KW-0031">Aminopeptidase</keyword>
<dbReference type="Pfam" id="PF02127">
    <property type="entry name" value="Peptidase_M18"/>
    <property type="match status" value="1"/>
</dbReference>
<keyword evidence="12" id="KW-1185">Reference proteome</keyword>
<dbReference type="Gene3D" id="3.40.630.10">
    <property type="entry name" value="Zn peptidases"/>
    <property type="match status" value="1"/>
</dbReference>
<reference evidence="11 12" key="1">
    <citation type="submission" date="2022-01" db="EMBL/GenBank/DDBJ databases">
        <title>Desulfofustis limnae sp. nov., a novel mesophilic sulfate-reducing bacterium isolated from marsh soil.</title>
        <authorList>
            <person name="Watanabe M."/>
            <person name="Takahashi A."/>
            <person name="Kojima H."/>
            <person name="Fukui M."/>
        </authorList>
    </citation>
    <scope>NUCLEOTIDE SEQUENCE [LARGE SCALE GENOMIC DNA]</scope>
    <source>
        <strain evidence="11 12">PPLL</strain>
    </source>
</reference>
<evidence type="ECO:0000256" key="1">
    <source>
        <dbReference type="ARBA" id="ARBA00001947"/>
    </source>
</evidence>
<dbReference type="SUPFAM" id="SSF101821">
    <property type="entry name" value="Aminopeptidase/glucanase lid domain"/>
    <property type="match status" value="1"/>
</dbReference>
<proteinExistence type="inferred from homology"/>
<dbReference type="Proteomes" id="UP000830055">
    <property type="component" value="Chromosome"/>
</dbReference>
<keyword evidence="8 9" id="KW-0482">Metalloprotease</keyword>
<dbReference type="EC" id="3.4.11.-" evidence="10"/>
<comment type="similarity">
    <text evidence="2 9">Belongs to the peptidase M18 family.</text>
</comment>
<dbReference type="RefSeq" id="WP_284154325.1">
    <property type="nucleotide sequence ID" value="NZ_AP025516.1"/>
</dbReference>
<dbReference type="GO" id="GO:0004177">
    <property type="term" value="F:aminopeptidase activity"/>
    <property type="evidence" value="ECO:0007669"/>
    <property type="project" value="UniProtKB-KW"/>
</dbReference>
<dbReference type="EMBL" id="AP025516">
    <property type="protein sequence ID" value="BDD87289.1"/>
    <property type="molecule type" value="Genomic_DNA"/>
</dbReference>
<sequence length="438" mass="47727">MGSGDNLISSLFSFLSESPTAYHAAASIRRRLLAAGFIEVAEDAPNRAFQTARWFVVRNGAVAAFARGEAGPSNQGLRIVGAHTDSPSLKIKPNLRQDRPPYLVAGVEAYGGALFRSWFDRELSVAGRVCCRTENGDIDHLLVDFEVPLVFIPSLAIHLDRKVNEGQPINVQTDLNPIIGMNLDTDASDLTALLQRHLEKQYPTHKAGRVLSFELFCYDPSRPRLTGLDQCFITGPRLDNLLSCHVAVEALCTSRGTANCLLLCLNHEEIGSLSSSGAAGSFATQVLARLLPDREERAACLYKSFLLSLDNSHATHPNYRDKSDEAHPVLLNHGPVIKINAAQRYSTTAGSAALFKIIADEVGVHPQEFVMRSDMACGTTIGPMASAALGVEAVDVGVPTWGMHAIREMTGSTDPELLLRVVTHFCNRSTLPKNRHHW</sequence>
<organism evidence="11 12">
    <name type="scientific">Desulfofustis limnaeus</name>
    <dbReference type="NCBI Taxonomy" id="2740163"/>
    <lineage>
        <taxon>Bacteria</taxon>
        <taxon>Pseudomonadati</taxon>
        <taxon>Thermodesulfobacteriota</taxon>
        <taxon>Desulfobulbia</taxon>
        <taxon>Desulfobulbales</taxon>
        <taxon>Desulfocapsaceae</taxon>
        <taxon>Desulfofustis</taxon>
    </lineage>
</organism>
<comment type="cofactor">
    <cofactor evidence="1 10">
        <name>Zn(2+)</name>
        <dbReference type="ChEBI" id="CHEBI:29105"/>
    </cofactor>
</comment>
<dbReference type="PRINTS" id="PR00932">
    <property type="entry name" value="AMINO1PTASE"/>
</dbReference>
<evidence type="ECO:0000256" key="8">
    <source>
        <dbReference type="ARBA" id="ARBA00023049"/>
    </source>
</evidence>